<dbReference type="AlphaFoldDB" id="A0A418WW83"/>
<reference evidence="1 2" key="1">
    <citation type="submission" date="2018-09" db="EMBL/GenBank/DDBJ databases">
        <authorList>
            <person name="Zhu H."/>
        </authorList>
    </citation>
    <scope>NUCLEOTIDE SEQUENCE [LARGE SCALE GENOMIC DNA]</scope>
    <source>
        <strain evidence="1 2">K2R10-39</strain>
    </source>
</reference>
<keyword evidence="2" id="KW-1185">Reference proteome</keyword>
<evidence type="ECO:0000313" key="1">
    <source>
        <dbReference type="EMBL" id="RJF96955.1"/>
    </source>
</evidence>
<comment type="caution">
    <text evidence="1">The sequence shown here is derived from an EMBL/GenBank/DDBJ whole genome shotgun (WGS) entry which is preliminary data.</text>
</comment>
<dbReference type="EMBL" id="QYUN01000003">
    <property type="protein sequence ID" value="RJF96955.1"/>
    <property type="molecule type" value="Genomic_DNA"/>
</dbReference>
<sequence length="69" mass="7795">MDGQFVSVTNLCMLCSMTDDHVLLVEAMLQKFDIANMRPHACKPGTGDEACEQLLRKARRSTTCVLFFR</sequence>
<accession>A0A418WW83</accession>
<protein>
    <submittedName>
        <fullName evidence="1">Uncharacterized protein</fullName>
    </submittedName>
</protein>
<proteinExistence type="predicted"/>
<dbReference type="Proteomes" id="UP000285190">
    <property type="component" value="Unassembled WGS sequence"/>
</dbReference>
<organism evidence="1 2">
    <name type="scientific">Noviherbaspirillum cavernae</name>
    <dbReference type="NCBI Taxonomy" id="2320862"/>
    <lineage>
        <taxon>Bacteria</taxon>
        <taxon>Pseudomonadati</taxon>
        <taxon>Pseudomonadota</taxon>
        <taxon>Betaproteobacteria</taxon>
        <taxon>Burkholderiales</taxon>
        <taxon>Oxalobacteraceae</taxon>
        <taxon>Noviherbaspirillum</taxon>
    </lineage>
</organism>
<gene>
    <name evidence="1" type="ORF">D3870_21580</name>
</gene>
<evidence type="ECO:0000313" key="2">
    <source>
        <dbReference type="Proteomes" id="UP000285190"/>
    </source>
</evidence>
<name>A0A418WW83_9BURK</name>